<feature type="region of interest" description="Disordered" evidence="1">
    <location>
        <begin position="215"/>
        <end position="246"/>
    </location>
</feature>
<name>A0A7R9J5Q6_TIMCA</name>
<gene>
    <name evidence="2" type="ORF">TCMB3V08_LOCUS5636</name>
</gene>
<feature type="compositionally biased region" description="Low complexity" evidence="1">
    <location>
        <begin position="104"/>
        <end position="115"/>
    </location>
</feature>
<feature type="compositionally biased region" description="Low complexity" evidence="1">
    <location>
        <begin position="22"/>
        <end position="33"/>
    </location>
</feature>
<dbReference type="AlphaFoldDB" id="A0A7R9J5Q6"/>
<feature type="compositionally biased region" description="Basic and acidic residues" evidence="1">
    <location>
        <begin position="215"/>
        <end position="230"/>
    </location>
</feature>
<reference evidence="2" key="1">
    <citation type="submission" date="2020-11" db="EMBL/GenBank/DDBJ databases">
        <authorList>
            <person name="Tran Van P."/>
        </authorList>
    </citation>
    <scope>NUCLEOTIDE SEQUENCE</scope>
</reference>
<evidence type="ECO:0000313" key="2">
    <source>
        <dbReference type="EMBL" id="CAD7572993.1"/>
    </source>
</evidence>
<protein>
    <submittedName>
        <fullName evidence="2">(California timema) hypothetical protein</fullName>
    </submittedName>
</protein>
<feature type="region of interest" description="Disordered" evidence="1">
    <location>
        <begin position="1"/>
        <end position="40"/>
    </location>
</feature>
<accession>A0A7R9J5Q6</accession>
<sequence length="489" mass="54574">MKKLIQASGLDDEKGLDPNQITSTSASSTPSNSFKIRSGRSSNRECLSDIVGQDVGEASLSWIGIDNTEHRGTIPKQILPLTRCEEGPIVNLSHKDLNERLPNTSSASSITQSSSGDGGTKDCIHPDEISTACRINETYSLRLQTPVSLPKNLRSLQDPANIDAFNISGKEISLARMRRRNMVKTNNVTLTRKNATLHGETNAQEESVQIFKEANDIRNKEKSSNAKSDETSEFSSSKDQGESVSYKDGEWTHKLCNLRSYKLPPLTVYNHRSLDSAESVKTTEQSSKELPLKEYNTLPLKVDDQRSDTKVGQMADQTNGIDLSNRHSLTNKKGVKSHTYFKSDTFMAADKLCDEFYAILQNATEIENGSVREVGDNANDCSHSLIRKDESSFQKYETCLHRKELNAQFPDKKHTLEDLEGAGEGCCQKARWQENPPPNEEECPSLNSVLVSDVSDEFISCHGRICKLIMNFFFAPKKIIAFQEYPQFS</sequence>
<feature type="region of interest" description="Disordered" evidence="1">
    <location>
        <begin position="97"/>
        <end position="123"/>
    </location>
</feature>
<dbReference type="EMBL" id="OE181345">
    <property type="protein sequence ID" value="CAD7572993.1"/>
    <property type="molecule type" value="Genomic_DNA"/>
</dbReference>
<evidence type="ECO:0000256" key="1">
    <source>
        <dbReference type="SAM" id="MobiDB-lite"/>
    </source>
</evidence>
<proteinExistence type="predicted"/>
<organism evidence="2">
    <name type="scientific">Timema californicum</name>
    <name type="common">California timema</name>
    <name type="synonym">Walking stick</name>
    <dbReference type="NCBI Taxonomy" id="61474"/>
    <lineage>
        <taxon>Eukaryota</taxon>
        <taxon>Metazoa</taxon>
        <taxon>Ecdysozoa</taxon>
        <taxon>Arthropoda</taxon>
        <taxon>Hexapoda</taxon>
        <taxon>Insecta</taxon>
        <taxon>Pterygota</taxon>
        <taxon>Neoptera</taxon>
        <taxon>Polyneoptera</taxon>
        <taxon>Phasmatodea</taxon>
        <taxon>Timematodea</taxon>
        <taxon>Timematoidea</taxon>
        <taxon>Timematidae</taxon>
        <taxon>Timema</taxon>
    </lineage>
</organism>